<evidence type="ECO:0000256" key="2">
    <source>
        <dbReference type="ARBA" id="ARBA00022980"/>
    </source>
</evidence>
<dbReference type="GO" id="GO:0017148">
    <property type="term" value="P:negative regulation of translation"/>
    <property type="evidence" value="ECO:0007669"/>
    <property type="project" value="TreeGrafter"/>
</dbReference>
<dbReference type="CDD" id="cd00392">
    <property type="entry name" value="Ribosomal_L13"/>
    <property type="match status" value="1"/>
</dbReference>
<dbReference type="GO" id="GO:0022625">
    <property type="term" value="C:cytosolic large ribosomal subunit"/>
    <property type="evidence" value="ECO:0007669"/>
    <property type="project" value="TreeGrafter"/>
</dbReference>
<dbReference type="NCBIfam" id="TIGR01066">
    <property type="entry name" value="rplM_bact"/>
    <property type="match status" value="1"/>
</dbReference>
<accession>A0A1F7FAB6</accession>
<dbReference type="PANTHER" id="PTHR11545:SF2">
    <property type="entry name" value="LARGE RIBOSOMAL SUBUNIT PROTEIN UL13M"/>
    <property type="match status" value="1"/>
</dbReference>
<dbReference type="PIRSF" id="PIRSF002181">
    <property type="entry name" value="Ribosomal_L13"/>
    <property type="match status" value="1"/>
</dbReference>
<dbReference type="GO" id="GO:0003735">
    <property type="term" value="F:structural constituent of ribosome"/>
    <property type="evidence" value="ECO:0007669"/>
    <property type="project" value="InterPro"/>
</dbReference>
<proteinExistence type="inferred from homology"/>
<comment type="similarity">
    <text evidence="1 4">Belongs to the universal ribosomal protein uL13 family.</text>
</comment>
<keyword evidence="3 4" id="KW-0687">Ribonucleoprotein</keyword>
<dbReference type="Gene3D" id="3.90.1180.10">
    <property type="entry name" value="Ribosomal protein L13"/>
    <property type="match status" value="1"/>
</dbReference>
<evidence type="ECO:0000313" key="5">
    <source>
        <dbReference type="EMBL" id="OGK03619.1"/>
    </source>
</evidence>
<evidence type="ECO:0000313" key="6">
    <source>
        <dbReference type="Proteomes" id="UP000179243"/>
    </source>
</evidence>
<gene>
    <name evidence="4" type="primary">rplM</name>
    <name evidence="5" type="ORF">A2519_02475</name>
</gene>
<dbReference type="EMBL" id="MFYX01000084">
    <property type="protein sequence ID" value="OGK03619.1"/>
    <property type="molecule type" value="Genomic_DNA"/>
</dbReference>
<dbReference type="InterPro" id="IPR036899">
    <property type="entry name" value="Ribosomal_uL13_sf"/>
</dbReference>
<organism evidence="5 6">
    <name type="scientific">Candidatus Raymondbacteria bacterium RIFOXYD12_FULL_49_13</name>
    <dbReference type="NCBI Taxonomy" id="1817890"/>
    <lineage>
        <taxon>Bacteria</taxon>
        <taxon>Raymondiibacteriota</taxon>
    </lineage>
</organism>
<dbReference type="AlphaFoldDB" id="A0A1F7FAB6"/>
<evidence type="ECO:0000256" key="1">
    <source>
        <dbReference type="ARBA" id="ARBA00006227"/>
    </source>
</evidence>
<name>A0A1F7FAB6_UNCRA</name>
<protein>
    <recommendedName>
        <fullName evidence="4">Large ribosomal subunit protein uL13</fullName>
    </recommendedName>
</protein>
<evidence type="ECO:0000256" key="4">
    <source>
        <dbReference type="HAMAP-Rule" id="MF_01366"/>
    </source>
</evidence>
<dbReference type="Pfam" id="PF00572">
    <property type="entry name" value="Ribosomal_L13"/>
    <property type="match status" value="1"/>
</dbReference>
<dbReference type="GO" id="GO:0006412">
    <property type="term" value="P:translation"/>
    <property type="evidence" value="ECO:0007669"/>
    <property type="project" value="UniProtKB-UniRule"/>
</dbReference>
<dbReference type="GO" id="GO:0003729">
    <property type="term" value="F:mRNA binding"/>
    <property type="evidence" value="ECO:0007669"/>
    <property type="project" value="TreeGrafter"/>
</dbReference>
<keyword evidence="2 4" id="KW-0689">Ribosomal protein</keyword>
<comment type="caution">
    <text evidence="5">The sequence shown here is derived from an EMBL/GenBank/DDBJ whole genome shotgun (WGS) entry which is preliminary data.</text>
</comment>
<comment type="function">
    <text evidence="4">This protein is one of the early assembly proteins of the 50S ribosomal subunit, although it is not seen to bind rRNA by itself. It is important during the early stages of 50S assembly.</text>
</comment>
<evidence type="ECO:0000256" key="3">
    <source>
        <dbReference type="ARBA" id="ARBA00023274"/>
    </source>
</evidence>
<dbReference type="PANTHER" id="PTHR11545">
    <property type="entry name" value="RIBOSOMAL PROTEIN L13"/>
    <property type="match status" value="1"/>
</dbReference>
<dbReference type="InterPro" id="IPR005822">
    <property type="entry name" value="Ribosomal_uL13"/>
</dbReference>
<comment type="subunit">
    <text evidence="4">Part of the 50S ribosomal subunit.</text>
</comment>
<sequence>MKTFIKKEKDIENNWLLADAAGKVLGRFASQVATRLTGKHKPDFSPHQDCGDHVVVVNAEKIQVTGRKADQKIYWHHTKHPGGQKEILYKDLMIKKPAEALENAILGMVKNKGPLSKRIQSKLHIYAGDQHPHQAQQPQPVKL</sequence>
<dbReference type="SUPFAM" id="SSF52161">
    <property type="entry name" value="Ribosomal protein L13"/>
    <property type="match status" value="1"/>
</dbReference>
<dbReference type="HAMAP" id="MF_01366">
    <property type="entry name" value="Ribosomal_uL13"/>
    <property type="match status" value="1"/>
</dbReference>
<dbReference type="Proteomes" id="UP000179243">
    <property type="component" value="Unassembled WGS sequence"/>
</dbReference>
<dbReference type="InterPro" id="IPR005823">
    <property type="entry name" value="Ribosomal_uL13_bac-type"/>
</dbReference>
<reference evidence="5 6" key="1">
    <citation type="journal article" date="2016" name="Nat. Commun.">
        <title>Thousands of microbial genomes shed light on interconnected biogeochemical processes in an aquifer system.</title>
        <authorList>
            <person name="Anantharaman K."/>
            <person name="Brown C.T."/>
            <person name="Hug L.A."/>
            <person name="Sharon I."/>
            <person name="Castelle C.J."/>
            <person name="Probst A.J."/>
            <person name="Thomas B.C."/>
            <person name="Singh A."/>
            <person name="Wilkins M.J."/>
            <person name="Karaoz U."/>
            <person name="Brodie E.L."/>
            <person name="Williams K.H."/>
            <person name="Hubbard S.S."/>
            <person name="Banfield J.F."/>
        </authorList>
    </citation>
    <scope>NUCLEOTIDE SEQUENCE [LARGE SCALE GENOMIC DNA]</scope>
</reference>